<accession>A0A8S5R7T8</accession>
<sequence>MSEMYITTIENVDPERHRSPIIIHDGWQWYFAEFSNWEQLERFLDFAGLEIELEEENQWFFNPKCGTWRKYRVNRKLDNPCDGGFWSLSEIPESAKKIKGHSNGSIVDCYILNNGETLHIYRPNPNAKEVYKPLPLDEHIKYIREHGGF</sequence>
<name>A0A8S5R7T8_9VIRU</name>
<proteinExistence type="predicted"/>
<dbReference type="EMBL" id="BK015827">
    <property type="protein sequence ID" value="DAE27077.1"/>
    <property type="molecule type" value="Genomic_DNA"/>
</dbReference>
<protein>
    <submittedName>
        <fullName evidence="1">Uncharacterized protein</fullName>
    </submittedName>
</protein>
<evidence type="ECO:0000313" key="1">
    <source>
        <dbReference type="EMBL" id="DAE27077.1"/>
    </source>
</evidence>
<organism evidence="1">
    <name type="scientific">virus sp. ctah610</name>
    <dbReference type="NCBI Taxonomy" id="2826807"/>
    <lineage>
        <taxon>Viruses</taxon>
    </lineage>
</organism>
<reference evidence="1" key="1">
    <citation type="journal article" date="2021" name="Proc. Natl. Acad. Sci. U.S.A.">
        <title>A Catalog of Tens of Thousands of Viruses from Human Metagenomes Reveals Hidden Associations with Chronic Diseases.</title>
        <authorList>
            <person name="Tisza M.J."/>
            <person name="Buck C.B."/>
        </authorList>
    </citation>
    <scope>NUCLEOTIDE SEQUENCE</scope>
    <source>
        <strain evidence="1">Ctah610</strain>
    </source>
</reference>